<feature type="region of interest" description="Disordered" evidence="3">
    <location>
        <begin position="695"/>
        <end position="724"/>
    </location>
</feature>
<dbReference type="InterPro" id="IPR008948">
    <property type="entry name" value="L-Aspartase-like"/>
</dbReference>
<reference evidence="4" key="1">
    <citation type="submission" date="2021-06" db="EMBL/GenBank/DDBJ databases">
        <title>Comparative genomics, transcriptomics and evolutionary studies reveal genomic signatures of adaptation to plant cell wall in hemibiotrophic fungi.</title>
        <authorList>
            <consortium name="DOE Joint Genome Institute"/>
            <person name="Baroncelli R."/>
            <person name="Diaz J.F."/>
            <person name="Benocci T."/>
            <person name="Peng M."/>
            <person name="Battaglia E."/>
            <person name="Haridas S."/>
            <person name="Andreopoulos W."/>
            <person name="Labutti K."/>
            <person name="Pangilinan J."/>
            <person name="Floch G.L."/>
            <person name="Makela M.R."/>
            <person name="Henrissat B."/>
            <person name="Grigoriev I.V."/>
            <person name="Crouch J.A."/>
            <person name="De Vries R.P."/>
            <person name="Sukno S.A."/>
            <person name="Thon M.R."/>
        </authorList>
    </citation>
    <scope>NUCLEOTIDE SEQUENCE</scope>
    <source>
        <strain evidence="4">MAFF235873</strain>
    </source>
</reference>
<protein>
    <submittedName>
        <fullName evidence="4">Phenylalanine ammonia-lyase</fullName>
    </submittedName>
</protein>
<evidence type="ECO:0000256" key="2">
    <source>
        <dbReference type="RuleBase" id="RU003954"/>
    </source>
</evidence>
<keyword evidence="2" id="KW-0456">Lyase</keyword>
<dbReference type="CDD" id="cd00332">
    <property type="entry name" value="PAL-HAL"/>
    <property type="match status" value="1"/>
</dbReference>
<dbReference type="GO" id="GO:0016841">
    <property type="term" value="F:ammonia-lyase activity"/>
    <property type="evidence" value="ECO:0007669"/>
    <property type="project" value="InterPro"/>
</dbReference>
<dbReference type="GO" id="GO:0005737">
    <property type="term" value="C:cytoplasm"/>
    <property type="evidence" value="ECO:0007669"/>
    <property type="project" value="InterPro"/>
</dbReference>
<name>A0AAD9HM67_9PEZI</name>
<dbReference type="GO" id="GO:0006559">
    <property type="term" value="P:L-phenylalanine catabolic process"/>
    <property type="evidence" value="ECO:0007669"/>
    <property type="project" value="InterPro"/>
</dbReference>
<gene>
    <name evidence="4" type="ORF">LX32DRAFT_637248</name>
</gene>
<dbReference type="EMBL" id="MU842840">
    <property type="protein sequence ID" value="KAK2031448.1"/>
    <property type="molecule type" value="Genomic_DNA"/>
</dbReference>
<dbReference type="Gene3D" id="1.20.200.10">
    <property type="entry name" value="Fumarase/aspartase (Central domain)"/>
    <property type="match status" value="1"/>
</dbReference>
<dbReference type="AlphaFoldDB" id="A0AAD9HM67"/>
<evidence type="ECO:0000256" key="1">
    <source>
        <dbReference type="ARBA" id="ARBA00007238"/>
    </source>
</evidence>
<dbReference type="InterPro" id="IPR024083">
    <property type="entry name" value="Fumarase/histidase_N"/>
</dbReference>
<sequence length="724" mass="78348">MAIPPSLASSHAWALRNDLSKLRTLQFSAEELSLDGNSLDVATVVAVARHGLTPHVKDDPEIKRRVLQSTEVLDRFVENGWVVYGVNTGFGGSADSRTEQLKRLQISLLQHTQSAIITSTDLAHGQVDKDGQSHVIPSAWVKAAMVIRANQNLRGHSAVRVEVIQILLSLLHHDITPMVPLRGTISASGDLMPLSYIAGTLIGDPNILVTIGSGCNRQVMPACEALKRCGIQPVELQPKEGLGLINGTAPSAALASLVIHEANQLALLAQALTAFTSECLIGNVEWANEFIHKIRPHTGQVEAARNIRSFLKSSDFVLGLETKKRTGHGLWQDRYSTRTAPQWIGPYLEDLMLAQHQIEVELNSTSDNPVIDIGTDGGNTPGDIYSGGNFQATAITSAMDKTRTALQMIGRMLFSQCSELINPATNNGLDPNLVFGDPGESYTMKGIDVNMSAYMSELAALTHPVSSHVQSAEMHNQGINSLAFLSGRRTMEAVDVLSHMCAAHLLVCCQAADLRDYYERFLCSIPVTRILSECDIGLDSVQVEKLTTGLDDSIRTWWNEANKLGHSQRCSIVASRVTSHVMDIIVQEEIGGVSLKAVMGLQEEFCRSMEVWFKDITNNPKIIHLNSTAAHAAYLEGLGQGSSLLFGLVRGKLGVRFHQGLREEQSSTIGTSVSRIYEAIREGIVVPALMPCLEEGSGKSTEPGTETPVSSDASIGSVGVSGRM</sequence>
<dbReference type="SUPFAM" id="SSF48557">
    <property type="entry name" value="L-aspartase-like"/>
    <property type="match status" value="1"/>
</dbReference>
<proteinExistence type="inferred from homology"/>
<organism evidence="4 5">
    <name type="scientific">Colletotrichum zoysiae</name>
    <dbReference type="NCBI Taxonomy" id="1216348"/>
    <lineage>
        <taxon>Eukaryota</taxon>
        <taxon>Fungi</taxon>
        <taxon>Dikarya</taxon>
        <taxon>Ascomycota</taxon>
        <taxon>Pezizomycotina</taxon>
        <taxon>Sordariomycetes</taxon>
        <taxon>Hypocreomycetidae</taxon>
        <taxon>Glomerellales</taxon>
        <taxon>Glomerellaceae</taxon>
        <taxon>Colletotrichum</taxon>
        <taxon>Colletotrichum graminicola species complex</taxon>
    </lineage>
</organism>
<dbReference type="InterPro" id="IPR005922">
    <property type="entry name" value="Phe_NH3-lyase"/>
</dbReference>
<dbReference type="PROSITE" id="PS00488">
    <property type="entry name" value="PAL_HISTIDASE"/>
    <property type="match status" value="1"/>
</dbReference>
<evidence type="ECO:0000313" key="4">
    <source>
        <dbReference type="EMBL" id="KAK2031448.1"/>
    </source>
</evidence>
<dbReference type="InterPro" id="IPR001106">
    <property type="entry name" value="Aromatic_Lyase"/>
</dbReference>
<dbReference type="NCBIfam" id="TIGR01226">
    <property type="entry name" value="phe_am_lyase"/>
    <property type="match status" value="1"/>
</dbReference>
<dbReference type="Gene3D" id="1.10.275.10">
    <property type="entry name" value="Fumarase/aspartase (N-terminal domain)"/>
    <property type="match status" value="1"/>
</dbReference>
<dbReference type="PANTHER" id="PTHR10362">
    <property type="entry name" value="HISTIDINE AMMONIA-LYASE"/>
    <property type="match status" value="1"/>
</dbReference>
<dbReference type="Proteomes" id="UP001232148">
    <property type="component" value="Unassembled WGS sequence"/>
</dbReference>
<accession>A0AAD9HM67</accession>
<comment type="caution">
    <text evidence="4">The sequence shown here is derived from an EMBL/GenBank/DDBJ whole genome shotgun (WGS) entry which is preliminary data.</text>
</comment>
<dbReference type="Pfam" id="PF00221">
    <property type="entry name" value="Lyase_aromatic"/>
    <property type="match status" value="1"/>
</dbReference>
<comment type="similarity">
    <text evidence="1 2">Belongs to the PAL/histidase family.</text>
</comment>
<keyword evidence="5" id="KW-1185">Reference proteome</keyword>
<evidence type="ECO:0000256" key="3">
    <source>
        <dbReference type="SAM" id="MobiDB-lite"/>
    </source>
</evidence>
<evidence type="ECO:0000313" key="5">
    <source>
        <dbReference type="Proteomes" id="UP001232148"/>
    </source>
</evidence>
<dbReference type="Gene3D" id="1.10.274.20">
    <property type="entry name" value="Phenylalanine ammonia-lyase 1, domain 3"/>
    <property type="match status" value="1"/>
</dbReference>
<dbReference type="InterPro" id="IPR023144">
    <property type="entry name" value="Phe_NH3-lyase_shielding_dom_sf"/>
</dbReference>
<dbReference type="InterPro" id="IPR022313">
    <property type="entry name" value="Phe/His_NH3-lyase_AS"/>
</dbReference>
<feature type="compositionally biased region" description="Polar residues" evidence="3">
    <location>
        <begin position="698"/>
        <end position="714"/>
    </location>
</feature>